<dbReference type="EMBL" id="CP007142">
    <property type="protein sequence ID" value="AJQ97980.1"/>
    <property type="molecule type" value="Genomic_DNA"/>
</dbReference>
<dbReference type="InterPro" id="IPR058163">
    <property type="entry name" value="LysR-type_TF_proteobact-type"/>
</dbReference>
<dbReference type="GO" id="GO:0006351">
    <property type="term" value="P:DNA-templated transcription"/>
    <property type="evidence" value="ECO:0007669"/>
    <property type="project" value="TreeGrafter"/>
</dbReference>
<feature type="domain" description="HTH lysR-type" evidence="5">
    <location>
        <begin position="5"/>
        <end position="62"/>
    </location>
</feature>
<dbReference type="InterPro" id="IPR000847">
    <property type="entry name" value="LysR_HTH_N"/>
</dbReference>
<reference evidence="6 7" key="1">
    <citation type="submission" date="2014-01" db="EMBL/GenBank/DDBJ databases">
        <title>Full genme sequencing of cellulolytic bacterium Gynuella sunshinyii YC6258T gen. nov., sp. nov.</title>
        <authorList>
            <person name="Khan H."/>
            <person name="Chung E.J."/>
            <person name="Chung Y.R."/>
        </authorList>
    </citation>
    <scope>NUCLEOTIDE SEQUENCE [LARGE SCALE GENOMIC DNA]</scope>
    <source>
        <strain evidence="6 7">YC6258</strain>
    </source>
</reference>
<dbReference type="InterPro" id="IPR036388">
    <property type="entry name" value="WH-like_DNA-bd_sf"/>
</dbReference>
<dbReference type="Proteomes" id="UP000032266">
    <property type="component" value="Chromosome"/>
</dbReference>
<dbReference type="Gene3D" id="3.40.190.290">
    <property type="match status" value="1"/>
</dbReference>
<evidence type="ECO:0000256" key="4">
    <source>
        <dbReference type="ARBA" id="ARBA00023163"/>
    </source>
</evidence>
<evidence type="ECO:0000313" key="6">
    <source>
        <dbReference type="EMBL" id="AJQ97980.1"/>
    </source>
</evidence>
<dbReference type="HOGENOM" id="CLU_039613_2_0_6"/>
<dbReference type="PROSITE" id="PS50931">
    <property type="entry name" value="HTH_LYSR"/>
    <property type="match status" value="1"/>
</dbReference>
<keyword evidence="3" id="KW-0238">DNA-binding</keyword>
<accession>A0A0C5VFD3</accession>
<organism evidence="6 7">
    <name type="scientific">Gynuella sunshinyii YC6258</name>
    <dbReference type="NCBI Taxonomy" id="1445510"/>
    <lineage>
        <taxon>Bacteria</taxon>
        <taxon>Pseudomonadati</taxon>
        <taxon>Pseudomonadota</taxon>
        <taxon>Gammaproteobacteria</taxon>
        <taxon>Oceanospirillales</taxon>
        <taxon>Saccharospirillaceae</taxon>
        <taxon>Gynuella</taxon>
    </lineage>
</organism>
<sequence>MTNDINWELYRSFLSVLQEGSLSAAARALGSTQPTIGRHIETLENTLKLTLFIRSQGGLLPTDAALALKPHAEAMASTAAALARAAASQNEGVSGVVRITASEVIGVEVLPPIIAALRNRHPALQIELMLSNRIQDLLHREADIAVRMVRPQQTQLIARQIGKIALGLYASQDYIDRYGMPTTFDELKHHALIGFDQPTAFIRTAAKSIPQLTRERFALRSDNDLAQLALIRAGAGIGVCQERLAEADPRLVAVLPGQIPLILETWITMHENLRQNPSCRAVFDALVSGLQHYIDPATAADN</sequence>
<dbReference type="PATRIC" id="fig|1445510.3.peg.5913"/>
<dbReference type="PANTHER" id="PTHR30537:SF3">
    <property type="entry name" value="TRANSCRIPTIONAL REGULATORY PROTEIN"/>
    <property type="match status" value="1"/>
</dbReference>
<comment type="similarity">
    <text evidence="1">Belongs to the LysR transcriptional regulatory family.</text>
</comment>
<dbReference type="CDD" id="cd08422">
    <property type="entry name" value="PBP2_CrgA_like"/>
    <property type="match status" value="1"/>
</dbReference>
<proteinExistence type="inferred from homology"/>
<keyword evidence="4" id="KW-0804">Transcription</keyword>
<dbReference type="PANTHER" id="PTHR30537">
    <property type="entry name" value="HTH-TYPE TRANSCRIPTIONAL REGULATOR"/>
    <property type="match status" value="1"/>
</dbReference>
<dbReference type="GO" id="GO:0003700">
    <property type="term" value="F:DNA-binding transcription factor activity"/>
    <property type="evidence" value="ECO:0007669"/>
    <property type="project" value="InterPro"/>
</dbReference>
<evidence type="ECO:0000256" key="3">
    <source>
        <dbReference type="ARBA" id="ARBA00023125"/>
    </source>
</evidence>
<dbReference type="SUPFAM" id="SSF53850">
    <property type="entry name" value="Periplasmic binding protein-like II"/>
    <property type="match status" value="1"/>
</dbReference>
<dbReference type="RefSeq" id="WP_044619583.1">
    <property type="nucleotide sequence ID" value="NZ_CP007142.1"/>
</dbReference>
<keyword evidence="7" id="KW-1185">Reference proteome</keyword>
<dbReference type="GO" id="GO:0043565">
    <property type="term" value="F:sequence-specific DNA binding"/>
    <property type="evidence" value="ECO:0007669"/>
    <property type="project" value="TreeGrafter"/>
</dbReference>
<dbReference type="Gene3D" id="1.10.10.10">
    <property type="entry name" value="Winged helix-like DNA-binding domain superfamily/Winged helix DNA-binding domain"/>
    <property type="match status" value="1"/>
</dbReference>
<evidence type="ECO:0000313" key="7">
    <source>
        <dbReference type="Proteomes" id="UP000032266"/>
    </source>
</evidence>
<dbReference type="InterPro" id="IPR036390">
    <property type="entry name" value="WH_DNA-bd_sf"/>
</dbReference>
<gene>
    <name evidence="6" type="ORF">YC6258_05956</name>
</gene>
<name>A0A0C5VFD3_9GAMM</name>
<evidence type="ECO:0000256" key="2">
    <source>
        <dbReference type="ARBA" id="ARBA00023015"/>
    </source>
</evidence>
<dbReference type="Pfam" id="PF00126">
    <property type="entry name" value="HTH_1"/>
    <property type="match status" value="1"/>
</dbReference>
<dbReference type="AlphaFoldDB" id="A0A0C5VFD3"/>
<evidence type="ECO:0000256" key="1">
    <source>
        <dbReference type="ARBA" id="ARBA00009437"/>
    </source>
</evidence>
<keyword evidence="2" id="KW-0805">Transcription regulation</keyword>
<evidence type="ECO:0000259" key="5">
    <source>
        <dbReference type="PROSITE" id="PS50931"/>
    </source>
</evidence>
<dbReference type="InterPro" id="IPR005119">
    <property type="entry name" value="LysR_subst-bd"/>
</dbReference>
<dbReference type="SUPFAM" id="SSF46785">
    <property type="entry name" value="Winged helix' DNA-binding domain"/>
    <property type="match status" value="1"/>
</dbReference>
<protein>
    <submittedName>
        <fullName evidence="6">Transcriptional regulator</fullName>
    </submittedName>
</protein>
<dbReference type="KEGG" id="gsn:YC6258_05956"/>
<dbReference type="OrthoDB" id="570111at2"/>
<dbReference type="Pfam" id="PF03466">
    <property type="entry name" value="LysR_substrate"/>
    <property type="match status" value="1"/>
</dbReference>
<dbReference type="PRINTS" id="PR00039">
    <property type="entry name" value="HTHLYSR"/>
</dbReference>
<dbReference type="STRING" id="1445510.YC6258_05956"/>